<keyword evidence="2" id="KW-1185">Reference proteome</keyword>
<gene>
    <name evidence="1" type="ORF">L6452_12984</name>
</gene>
<sequence length="92" mass="10225">MWSKTNTRSVELPQDEEENTGGGDSDGDDDDDDRFQGGADRFKEMIDFTTTPDEEESIEFKGWNTGNGDSDGDSEDRFQGGHIVLRRGSISD</sequence>
<proteinExistence type="predicted"/>
<comment type="caution">
    <text evidence="1">The sequence shown here is derived from an EMBL/GenBank/DDBJ whole genome shotgun (WGS) entry which is preliminary data.</text>
</comment>
<dbReference type="Proteomes" id="UP001055879">
    <property type="component" value="Linkage Group LG04"/>
</dbReference>
<organism evidence="1 2">
    <name type="scientific">Arctium lappa</name>
    <name type="common">Greater burdock</name>
    <name type="synonym">Lappa major</name>
    <dbReference type="NCBI Taxonomy" id="4217"/>
    <lineage>
        <taxon>Eukaryota</taxon>
        <taxon>Viridiplantae</taxon>
        <taxon>Streptophyta</taxon>
        <taxon>Embryophyta</taxon>
        <taxon>Tracheophyta</taxon>
        <taxon>Spermatophyta</taxon>
        <taxon>Magnoliopsida</taxon>
        <taxon>eudicotyledons</taxon>
        <taxon>Gunneridae</taxon>
        <taxon>Pentapetalae</taxon>
        <taxon>asterids</taxon>
        <taxon>campanulids</taxon>
        <taxon>Asterales</taxon>
        <taxon>Asteraceae</taxon>
        <taxon>Carduoideae</taxon>
        <taxon>Cardueae</taxon>
        <taxon>Arctiinae</taxon>
        <taxon>Arctium</taxon>
    </lineage>
</organism>
<evidence type="ECO:0000313" key="1">
    <source>
        <dbReference type="EMBL" id="KAI3733541.1"/>
    </source>
</evidence>
<accession>A0ACB9CH17</accession>
<reference evidence="2" key="1">
    <citation type="journal article" date="2022" name="Mol. Ecol. Resour.">
        <title>The genomes of chicory, endive, great burdock and yacon provide insights into Asteraceae palaeo-polyploidization history and plant inulin production.</title>
        <authorList>
            <person name="Fan W."/>
            <person name="Wang S."/>
            <person name="Wang H."/>
            <person name="Wang A."/>
            <person name="Jiang F."/>
            <person name="Liu H."/>
            <person name="Zhao H."/>
            <person name="Xu D."/>
            <person name="Zhang Y."/>
        </authorList>
    </citation>
    <scope>NUCLEOTIDE SEQUENCE [LARGE SCALE GENOMIC DNA]</scope>
    <source>
        <strain evidence="2">cv. Niubang</strain>
    </source>
</reference>
<reference evidence="1 2" key="2">
    <citation type="journal article" date="2022" name="Mol. Ecol. Resour.">
        <title>The genomes of chicory, endive, great burdock and yacon provide insights into Asteraceae paleo-polyploidization history and plant inulin production.</title>
        <authorList>
            <person name="Fan W."/>
            <person name="Wang S."/>
            <person name="Wang H."/>
            <person name="Wang A."/>
            <person name="Jiang F."/>
            <person name="Liu H."/>
            <person name="Zhao H."/>
            <person name="Xu D."/>
            <person name="Zhang Y."/>
        </authorList>
    </citation>
    <scope>NUCLEOTIDE SEQUENCE [LARGE SCALE GENOMIC DNA]</scope>
    <source>
        <strain evidence="2">cv. Niubang</strain>
    </source>
</reference>
<protein>
    <submittedName>
        <fullName evidence="1">Uncharacterized protein</fullName>
    </submittedName>
</protein>
<dbReference type="EMBL" id="CM042050">
    <property type="protein sequence ID" value="KAI3733541.1"/>
    <property type="molecule type" value="Genomic_DNA"/>
</dbReference>
<name>A0ACB9CH17_ARCLA</name>
<evidence type="ECO:0000313" key="2">
    <source>
        <dbReference type="Proteomes" id="UP001055879"/>
    </source>
</evidence>